<dbReference type="InterPro" id="IPR050590">
    <property type="entry name" value="Exosome_comp_Rrp42_subfam"/>
</dbReference>
<evidence type="ECO:0000256" key="2">
    <source>
        <dbReference type="ARBA" id="ARBA00004496"/>
    </source>
</evidence>
<dbReference type="GO" id="GO:0071028">
    <property type="term" value="P:nuclear mRNA surveillance"/>
    <property type="evidence" value="ECO:0007669"/>
    <property type="project" value="TreeGrafter"/>
</dbReference>
<organism evidence="5 6">
    <name type="scientific">Deinandra increscens subsp. villosa</name>
    <dbReference type="NCBI Taxonomy" id="3103831"/>
    <lineage>
        <taxon>Eukaryota</taxon>
        <taxon>Viridiplantae</taxon>
        <taxon>Streptophyta</taxon>
        <taxon>Embryophyta</taxon>
        <taxon>Tracheophyta</taxon>
        <taxon>Spermatophyta</taxon>
        <taxon>Magnoliopsida</taxon>
        <taxon>eudicotyledons</taxon>
        <taxon>Gunneridae</taxon>
        <taxon>Pentapetalae</taxon>
        <taxon>asterids</taxon>
        <taxon>campanulids</taxon>
        <taxon>Asterales</taxon>
        <taxon>Asteraceae</taxon>
        <taxon>Asteroideae</taxon>
        <taxon>Heliantheae alliance</taxon>
        <taxon>Madieae</taxon>
        <taxon>Madiinae</taxon>
        <taxon>Deinandra</taxon>
    </lineage>
</organism>
<evidence type="ECO:0000256" key="3">
    <source>
        <dbReference type="ARBA" id="ARBA00006678"/>
    </source>
</evidence>
<dbReference type="Gene3D" id="3.30.230.70">
    <property type="entry name" value="GHMP Kinase, N-terminal domain"/>
    <property type="match status" value="1"/>
</dbReference>
<dbReference type="GO" id="GO:0071035">
    <property type="term" value="P:nuclear polyadenylation-dependent rRNA catabolic process"/>
    <property type="evidence" value="ECO:0007669"/>
    <property type="project" value="TreeGrafter"/>
</dbReference>
<protein>
    <submittedName>
        <fullName evidence="5">Uncharacterized protein</fullName>
    </submittedName>
</protein>
<dbReference type="GO" id="GO:0034473">
    <property type="term" value="P:U1 snRNA 3'-end processing"/>
    <property type="evidence" value="ECO:0007669"/>
    <property type="project" value="TreeGrafter"/>
</dbReference>
<dbReference type="PANTHER" id="PTHR11097">
    <property type="entry name" value="EXOSOME COMPLEX EXONUCLEASE RIBOSOMAL RNA PROCESSING PROTEIN"/>
    <property type="match status" value="1"/>
</dbReference>
<dbReference type="AlphaFoldDB" id="A0AAP0GGQ8"/>
<evidence type="ECO:0000256" key="4">
    <source>
        <dbReference type="ARBA" id="ARBA00022490"/>
    </source>
</evidence>
<accession>A0AAP0GGQ8</accession>
<evidence type="ECO:0000256" key="1">
    <source>
        <dbReference type="ARBA" id="ARBA00004123"/>
    </source>
</evidence>
<dbReference type="EMBL" id="JBCNJP010010472">
    <property type="protein sequence ID" value="KAK9048718.1"/>
    <property type="molecule type" value="Genomic_DNA"/>
</dbReference>
<dbReference type="GO" id="GO:0034476">
    <property type="term" value="P:U5 snRNA 3'-end processing"/>
    <property type="evidence" value="ECO:0007669"/>
    <property type="project" value="TreeGrafter"/>
</dbReference>
<dbReference type="GO" id="GO:0000467">
    <property type="term" value="P:exonucleolytic trimming to generate mature 3'-end of 5.8S rRNA from tricistronic rRNA transcript (SSU-rRNA, 5.8S rRNA, LSU-rRNA)"/>
    <property type="evidence" value="ECO:0007669"/>
    <property type="project" value="TreeGrafter"/>
</dbReference>
<keyword evidence="4" id="KW-0963">Cytoplasm</keyword>
<dbReference type="GO" id="GO:0016075">
    <property type="term" value="P:rRNA catabolic process"/>
    <property type="evidence" value="ECO:0007669"/>
    <property type="project" value="TreeGrafter"/>
</dbReference>
<name>A0AAP0GGQ8_9ASTR</name>
<evidence type="ECO:0000313" key="6">
    <source>
        <dbReference type="Proteomes" id="UP001408789"/>
    </source>
</evidence>
<evidence type="ECO:0000313" key="5">
    <source>
        <dbReference type="EMBL" id="KAK9048718.1"/>
    </source>
</evidence>
<comment type="caution">
    <text evidence="5">The sequence shown here is derived from an EMBL/GenBank/DDBJ whole genome shotgun (WGS) entry which is preliminary data.</text>
</comment>
<dbReference type="PANTHER" id="PTHR11097:SF27">
    <property type="entry name" value="POLYRIBONUCLEOTIDE NUCLEOTIDYLTRANSFERASE, PNPASE_RNASE PH DOMAIN PROTEIN-RELATED"/>
    <property type="match status" value="1"/>
</dbReference>
<dbReference type="GO" id="GO:0034475">
    <property type="term" value="P:U4 snRNA 3'-end processing"/>
    <property type="evidence" value="ECO:0007669"/>
    <property type="project" value="TreeGrafter"/>
</dbReference>
<dbReference type="GO" id="GO:0071038">
    <property type="term" value="P:TRAMP-dependent tRNA surveillance pathway"/>
    <property type="evidence" value="ECO:0007669"/>
    <property type="project" value="TreeGrafter"/>
</dbReference>
<dbReference type="GO" id="GO:0035925">
    <property type="term" value="F:mRNA 3'-UTR AU-rich region binding"/>
    <property type="evidence" value="ECO:0007669"/>
    <property type="project" value="TreeGrafter"/>
</dbReference>
<keyword evidence="6" id="KW-1185">Reference proteome</keyword>
<dbReference type="InterPro" id="IPR020568">
    <property type="entry name" value="Ribosomal_Su5_D2-typ_SF"/>
</dbReference>
<reference evidence="5 6" key="1">
    <citation type="submission" date="2024-04" db="EMBL/GenBank/DDBJ databases">
        <title>The reference genome of an endangered Asteraceae, Deinandra increscens subsp. villosa, native to the Central Coast of California.</title>
        <authorList>
            <person name="Guilliams M."/>
            <person name="Hasenstab-Lehman K."/>
            <person name="Meyer R."/>
            <person name="Mcevoy S."/>
        </authorList>
    </citation>
    <scope>NUCLEOTIDE SEQUENCE [LARGE SCALE GENOMIC DNA]</scope>
    <source>
        <tissue evidence="5">Leaf</tissue>
    </source>
</reference>
<comment type="similarity">
    <text evidence="3">Belongs to the RNase PH family.</text>
</comment>
<comment type="subcellular location">
    <subcellularLocation>
        <location evidence="2">Cytoplasm</location>
    </subcellularLocation>
    <subcellularLocation>
        <location evidence="1">Nucleus</location>
    </subcellularLocation>
</comment>
<dbReference type="GO" id="GO:0000176">
    <property type="term" value="C:nuclear exosome (RNase complex)"/>
    <property type="evidence" value="ECO:0007669"/>
    <property type="project" value="TreeGrafter"/>
</dbReference>
<dbReference type="GO" id="GO:0000177">
    <property type="term" value="C:cytoplasmic exosome (RNase complex)"/>
    <property type="evidence" value="ECO:0007669"/>
    <property type="project" value="TreeGrafter"/>
</dbReference>
<dbReference type="InterPro" id="IPR027408">
    <property type="entry name" value="PNPase/RNase_PH_dom_sf"/>
</dbReference>
<gene>
    <name evidence="5" type="ORF">SSX86_032316</name>
</gene>
<dbReference type="Proteomes" id="UP001408789">
    <property type="component" value="Unassembled WGS sequence"/>
</dbReference>
<dbReference type="SUPFAM" id="SSF54211">
    <property type="entry name" value="Ribosomal protein S5 domain 2-like"/>
    <property type="match status" value="1"/>
</dbReference>
<sequence length="137" mass="15713">MLDFAERFGWKIKRQKEQVSPPSATPSTGEKMEHRLANSLTVTVKETKFIEDALVSDIRVDGRRPFDYRNLIISEDGSSEVKLGRTQVIAFVTDQLVQPYRDRPNEGTFAIYTEFSPMLIRHLNQVVLGTLLLSWVE</sequence>
<proteinExistence type="inferred from homology"/>